<gene>
    <name evidence="9" type="primary">AP1B1</name>
    <name evidence="9" type="ORF">Ciccas_005027</name>
</gene>
<dbReference type="GO" id="GO:0012505">
    <property type="term" value="C:endomembrane system"/>
    <property type="evidence" value="ECO:0007669"/>
    <property type="project" value="UniProtKB-SubCell"/>
</dbReference>
<evidence type="ECO:0000313" key="10">
    <source>
        <dbReference type="Proteomes" id="UP001626550"/>
    </source>
</evidence>
<dbReference type="PANTHER" id="PTHR11134">
    <property type="entry name" value="ADAPTOR COMPLEX SUBUNIT BETA FAMILY MEMBER"/>
    <property type="match status" value="1"/>
</dbReference>
<dbReference type="GO" id="GO:0005737">
    <property type="term" value="C:cytoplasm"/>
    <property type="evidence" value="ECO:0007669"/>
    <property type="project" value="UniProtKB-ARBA"/>
</dbReference>
<evidence type="ECO:0000256" key="1">
    <source>
        <dbReference type="ARBA" id="ARBA00006613"/>
    </source>
</evidence>
<dbReference type="SMART" id="SM00809">
    <property type="entry name" value="Alpha_adaptinC2"/>
    <property type="match status" value="1"/>
</dbReference>
<dbReference type="InterPro" id="IPR016024">
    <property type="entry name" value="ARM-type_fold"/>
</dbReference>
<evidence type="ECO:0000313" key="9">
    <source>
        <dbReference type="EMBL" id="KAL3316325.1"/>
    </source>
</evidence>
<dbReference type="InterPro" id="IPR011989">
    <property type="entry name" value="ARM-like"/>
</dbReference>
<evidence type="ECO:0000259" key="8">
    <source>
        <dbReference type="SMART" id="SM01020"/>
    </source>
</evidence>
<dbReference type="Pfam" id="PF09066">
    <property type="entry name" value="B2-adapt-app_C"/>
    <property type="match status" value="1"/>
</dbReference>
<dbReference type="SUPFAM" id="SSF49348">
    <property type="entry name" value="Clathrin adaptor appendage domain"/>
    <property type="match status" value="1"/>
</dbReference>
<sequence>MTVGKDVSSLFPDVINCMQTDNLELKKLVYLYLMNYAKTQPDTAIMAVNTFVKDCEDPNPLFRALAVRTMGCIRVEKITAYHCEPLRKCLKDEDPYVRKTAAICVAKLYDIDSELVEDHGFLTMLRDLLNDSNPMVVANAVAAITEILEHTESEEALKVLSFNQQLINKLLTALNECSEWGQVFILDAVADYTPTDEREAQSIVERVLPRLAHANAAVVLSSVKVIMKMLELINGNQELVQSVTKKLAPPLVTLLSAEPEIQYVALRNINLIIQKRKDILNNEMKVFFVKYNDPIYVKLEKLDIMIRLTNQSNITQVLAELKEYAKEVDVDFVRKSVRAIGRCAIKVSEAAERCVTTLIELIQTKVNYVVQEAIVVIKDIFRKYPNKYESIIATLCDNLDTLDESEARASMIWIIGEYADRIDNADELLESFLDGFEDENTQVQLQLLTAIVKLFLKRPQETRELVQSVLALATQKSDNPDLRDRGFIYWRLLSTDPDAAKHVVLAEKPLISEETDLLEPTLLDELICNLASLASVYHRPPTSFIEGRALNRRQLPSRPLELLEGDSGEMNKQPTVIPGQDSLIGDLLDIDLAPSTQPYGMYPGQQIPQSSTHGMDLLGDPLDGLITGESKTLEQVPGASTATTNVDALADLFGGLGAMETLTMFKPSLQVWLERTKGKGLEIEGCIFRANDQTIVMELNFTNHALAPMSGFAIQFNKNSFGFAPAGTLNVPSPLMPRQSALVKLNLNHSGPVAKMDPLMNLQIAVKNDVDVFYFATLIPIHVCFTPEGDMNKMVFLATWKDISADNEKSFNITCGMLGIEACEERLRKNNVFTINKQSVEGHTMLYQAMKLTNNIWVLAEMKMGLGQLECALSLKSRAMDVYPAVKSAYEAILNAPQ</sequence>
<dbReference type="Proteomes" id="UP001626550">
    <property type="component" value="Unassembled WGS sequence"/>
</dbReference>
<evidence type="ECO:0000256" key="6">
    <source>
        <dbReference type="PIRNR" id="PIRNR002291"/>
    </source>
</evidence>
<evidence type="ECO:0000256" key="5">
    <source>
        <dbReference type="ARBA" id="ARBA00029433"/>
    </source>
</evidence>
<name>A0ABD2Q9V9_9PLAT</name>
<dbReference type="SMART" id="SM01020">
    <property type="entry name" value="B2-adapt-app_C"/>
    <property type="match status" value="1"/>
</dbReference>
<dbReference type="InterPro" id="IPR026739">
    <property type="entry name" value="AP_beta"/>
</dbReference>
<reference evidence="9 10" key="1">
    <citation type="submission" date="2024-11" db="EMBL/GenBank/DDBJ databases">
        <title>Adaptive evolution of stress response genes in parasites aligns with host niche diversity.</title>
        <authorList>
            <person name="Hahn C."/>
            <person name="Resl P."/>
        </authorList>
    </citation>
    <scope>NUCLEOTIDE SEQUENCE [LARGE SCALE GENOMIC DNA]</scope>
    <source>
        <strain evidence="9">EGGRZ-B1_66</strain>
        <tissue evidence="9">Body</tissue>
    </source>
</reference>
<evidence type="ECO:0000259" key="7">
    <source>
        <dbReference type="SMART" id="SM00809"/>
    </source>
</evidence>
<dbReference type="InterPro" id="IPR015151">
    <property type="entry name" value="B-adaptin_app_sub_C"/>
</dbReference>
<keyword evidence="2 6" id="KW-0813">Transport</keyword>
<dbReference type="InterPro" id="IPR002553">
    <property type="entry name" value="Clathrin/coatomer_adapt-like_N"/>
</dbReference>
<dbReference type="AlphaFoldDB" id="A0ABD2Q9V9"/>
<dbReference type="SUPFAM" id="SSF55711">
    <property type="entry name" value="Subdomain of clathrin and coatomer appendage domain"/>
    <property type="match status" value="1"/>
</dbReference>
<protein>
    <recommendedName>
        <fullName evidence="6">AP complex subunit beta</fullName>
    </recommendedName>
</protein>
<comment type="caution">
    <text evidence="9">The sequence shown here is derived from an EMBL/GenBank/DDBJ whole genome shotgun (WGS) entry which is preliminary data.</text>
</comment>
<dbReference type="Gene3D" id="2.60.40.1150">
    <property type="match status" value="1"/>
</dbReference>
<keyword evidence="10" id="KW-1185">Reference proteome</keyword>
<comment type="subcellular location">
    <subcellularLocation>
        <location evidence="5">Endomembrane system</location>
        <topology evidence="5">Peripheral membrane protein</topology>
        <orientation evidence="5">Cytoplasmic side</orientation>
    </subcellularLocation>
</comment>
<comment type="similarity">
    <text evidence="1 6">Belongs to the adaptor complexes large subunit family.</text>
</comment>
<evidence type="ECO:0000256" key="4">
    <source>
        <dbReference type="ARBA" id="ARBA00023136"/>
    </source>
</evidence>
<dbReference type="InterPro" id="IPR013037">
    <property type="entry name" value="Clathrin_b-adaptin_app_Ig-like"/>
</dbReference>
<dbReference type="SUPFAM" id="SSF48371">
    <property type="entry name" value="ARM repeat"/>
    <property type="match status" value="1"/>
</dbReference>
<dbReference type="InterPro" id="IPR012295">
    <property type="entry name" value="TBP_dom_sf"/>
</dbReference>
<dbReference type="Gene3D" id="3.30.310.10">
    <property type="entry name" value="TATA-Binding Protein"/>
    <property type="match status" value="1"/>
</dbReference>
<dbReference type="Pfam" id="PF01602">
    <property type="entry name" value="Adaptin_N"/>
    <property type="match status" value="1"/>
</dbReference>
<keyword evidence="4 6" id="KW-0472">Membrane</keyword>
<feature type="domain" description="Clathrin adaptor alpha/beta/gamma-adaptin appendage Ig-like subdomain" evidence="7">
    <location>
        <begin position="661"/>
        <end position="776"/>
    </location>
</feature>
<proteinExistence type="inferred from homology"/>
<dbReference type="InterPro" id="IPR013041">
    <property type="entry name" value="Clathrin_app_Ig-like_sf"/>
</dbReference>
<dbReference type="GO" id="GO:0015031">
    <property type="term" value="P:protein transport"/>
    <property type="evidence" value="ECO:0007669"/>
    <property type="project" value="UniProtKB-KW"/>
</dbReference>
<dbReference type="InterPro" id="IPR009028">
    <property type="entry name" value="Coatomer/calthrin_app_sub_C"/>
</dbReference>
<dbReference type="Pfam" id="PF02883">
    <property type="entry name" value="Alpha_adaptinC2"/>
    <property type="match status" value="1"/>
</dbReference>
<dbReference type="Gene3D" id="1.25.10.10">
    <property type="entry name" value="Leucine-rich Repeat Variant"/>
    <property type="match status" value="1"/>
</dbReference>
<accession>A0ABD2Q9V9</accession>
<dbReference type="FunFam" id="1.25.10.10:FF:000002">
    <property type="entry name" value="AP complex subunit beta"/>
    <property type="match status" value="1"/>
</dbReference>
<dbReference type="InterPro" id="IPR008152">
    <property type="entry name" value="Clathrin_a/b/g-adaptin_app_Ig"/>
</dbReference>
<dbReference type="PIRSF" id="PIRSF002291">
    <property type="entry name" value="AP_complex_beta"/>
    <property type="match status" value="1"/>
</dbReference>
<dbReference type="InterPro" id="IPR016342">
    <property type="entry name" value="AP_complex_bsu_1_2_4"/>
</dbReference>
<evidence type="ECO:0000256" key="3">
    <source>
        <dbReference type="ARBA" id="ARBA00022927"/>
    </source>
</evidence>
<evidence type="ECO:0000256" key="2">
    <source>
        <dbReference type="ARBA" id="ARBA00022448"/>
    </source>
</evidence>
<feature type="domain" description="Beta-adaptin appendage C-terminal subdomain" evidence="8">
    <location>
        <begin position="785"/>
        <end position="895"/>
    </location>
</feature>
<keyword evidence="3 6" id="KW-0653">Protein transport</keyword>
<dbReference type="EMBL" id="JBJKFK010000559">
    <property type="protein sequence ID" value="KAL3316325.1"/>
    <property type="molecule type" value="Genomic_DNA"/>
</dbReference>
<dbReference type="FunFam" id="2.60.40.1150:FF:000001">
    <property type="entry name" value="AP complex subunit beta"/>
    <property type="match status" value="1"/>
</dbReference>
<organism evidence="9 10">
    <name type="scientific">Cichlidogyrus casuarinus</name>
    <dbReference type="NCBI Taxonomy" id="1844966"/>
    <lineage>
        <taxon>Eukaryota</taxon>
        <taxon>Metazoa</taxon>
        <taxon>Spiralia</taxon>
        <taxon>Lophotrochozoa</taxon>
        <taxon>Platyhelminthes</taxon>
        <taxon>Monogenea</taxon>
        <taxon>Monopisthocotylea</taxon>
        <taxon>Dactylogyridea</taxon>
        <taxon>Ancyrocephalidae</taxon>
        <taxon>Cichlidogyrus</taxon>
    </lineage>
</organism>